<name>A0A8H6H9B4_9AGAR</name>
<dbReference type="Proteomes" id="UP000521943">
    <property type="component" value="Unassembled WGS sequence"/>
</dbReference>
<sequence length="250" mass="28152">MFTLTQRQLRPTYNIALQTTIERCTIRQQTTRRRHADESFPRHTRFGIARQYFPRPPAPYPLLELRGNTYTYSLTKSGAPSAGTWANTRPTEELRLGANWNQLEMKLAEVGLVHNLKPEAGNMGVCGRGVLSLAFQFFCFRIDYLENKSDIAIAGTELFDLGDPYHPAKLNRISGPCSGLVECWSVEWHLLFIDIAGGRRGTRRVALEPLVPLYAFIPDYPMGFHAHGSPFWSRAKVALCVGASSNLSNH</sequence>
<dbReference type="EMBL" id="JACGCI010000211">
    <property type="protein sequence ID" value="KAF6741922.1"/>
    <property type="molecule type" value="Genomic_DNA"/>
</dbReference>
<keyword evidence="2" id="KW-1185">Reference proteome</keyword>
<dbReference type="AlphaFoldDB" id="A0A8H6H9B4"/>
<proteinExistence type="predicted"/>
<accession>A0A8H6H9B4</accession>
<evidence type="ECO:0000313" key="1">
    <source>
        <dbReference type="EMBL" id="KAF6741922.1"/>
    </source>
</evidence>
<gene>
    <name evidence="1" type="ORF">DFP72DRAFT_1110854</name>
</gene>
<comment type="caution">
    <text evidence="1">The sequence shown here is derived from an EMBL/GenBank/DDBJ whole genome shotgun (WGS) entry which is preliminary data.</text>
</comment>
<reference evidence="1 2" key="1">
    <citation type="submission" date="2020-07" db="EMBL/GenBank/DDBJ databases">
        <title>Comparative genomics of pyrophilous fungi reveals a link between fire events and developmental genes.</title>
        <authorList>
            <consortium name="DOE Joint Genome Institute"/>
            <person name="Steindorff A.S."/>
            <person name="Carver A."/>
            <person name="Calhoun S."/>
            <person name="Stillman K."/>
            <person name="Liu H."/>
            <person name="Lipzen A."/>
            <person name="Pangilinan J."/>
            <person name="Labutti K."/>
            <person name="Bruns T.D."/>
            <person name="Grigoriev I.V."/>
        </authorList>
    </citation>
    <scope>NUCLEOTIDE SEQUENCE [LARGE SCALE GENOMIC DNA]</scope>
    <source>
        <strain evidence="1 2">CBS 144469</strain>
    </source>
</reference>
<evidence type="ECO:0000313" key="2">
    <source>
        <dbReference type="Proteomes" id="UP000521943"/>
    </source>
</evidence>
<protein>
    <submittedName>
        <fullName evidence="1">Uncharacterized protein</fullName>
    </submittedName>
</protein>
<organism evidence="1 2">
    <name type="scientific">Ephemerocybe angulata</name>
    <dbReference type="NCBI Taxonomy" id="980116"/>
    <lineage>
        <taxon>Eukaryota</taxon>
        <taxon>Fungi</taxon>
        <taxon>Dikarya</taxon>
        <taxon>Basidiomycota</taxon>
        <taxon>Agaricomycotina</taxon>
        <taxon>Agaricomycetes</taxon>
        <taxon>Agaricomycetidae</taxon>
        <taxon>Agaricales</taxon>
        <taxon>Agaricineae</taxon>
        <taxon>Psathyrellaceae</taxon>
        <taxon>Ephemerocybe</taxon>
    </lineage>
</organism>